<dbReference type="GO" id="GO:0004519">
    <property type="term" value="F:endonuclease activity"/>
    <property type="evidence" value="ECO:0007669"/>
    <property type="project" value="UniProtKB-KW"/>
</dbReference>
<feature type="domain" description="Putative restriction endonuclease" evidence="2">
    <location>
        <begin position="37"/>
        <end position="176"/>
    </location>
</feature>
<organism evidence="3">
    <name type="scientific">Leptolyngbya sp. NK1-12</name>
    <dbReference type="NCBI Taxonomy" id="2547451"/>
    <lineage>
        <taxon>Bacteria</taxon>
        <taxon>Bacillati</taxon>
        <taxon>Cyanobacteriota</taxon>
        <taxon>Cyanophyceae</taxon>
        <taxon>Leptolyngbyales</taxon>
        <taxon>Leptolyngbyaceae</taxon>
        <taxon>Leptolyngbya group</taxon>
        <taxon>Leptolyngbya</taxon>
    </lineage>
</organism>
<proteinExistence type="predicted"/>
<feature type="region of interest" description="Disordered" evidence="1">
    <location>
        <begin position="194"/>
        <end position="213"/>
    </location>
</feature>
<evidence type="ECO:0000313" key="3">
    <source>
        <dbReference type="EMBL" id="WNZ24906.1"/>
    </source>
</evidence>
<keyword evidence="3" id="KW-0540">Nuclease</keyword>
<dbReference type="CDD" id="cd06260">
    <property type="entry name" value="DUF820-like"/>
    <property type="match status" value="1"/>
</dbReference>
<feature type="region of interest" description="Disordered" evidence="1">
    <location>
        <begin position="1"/>
        <end position="25"/>
    </location>
</feature>
<sequence>MTLSIDQLDSDLLYPDSDGKPMAESDPTRDYLIYGVEALGNYFQDRPDVYVSGNLFIYYKQGVPDAVIAPDVFVVFGVEKKKRRSYKVWEEGGKTPAFVLEITSKTTQEQDEEDKPQKYARLGVLEYFQYDPTGEYLQPQLKGLRLVEGYYHPIPANLLPDGSLSVYSEVLGLELRLTQGELRFYTQTGQKLLSPSEAEQARRETEQALQQTEQALQQTEQALQQETQLRRAAVPRLLAMGLSFEQVAAALNLSVEAVRQIAQQQG</sequence>
<keyword evidence="3" id="KW-0255">Endonuclease</keyword>
<dbReference type="AlphaFoldDB" id="A0AA96WM84"/>
<dbReference type="RefSeq" id="WP_316430919.1">
    <property type="nucleotide sequence ID" value="NZ_CP053586.1"/>
</dbReference>
<dbReference type="EMBL" id="CP053586">
    <property type="protein sequence ID" value="WNZ24906.1"/>
    <property type="molecule type" value="Genomic_DNA"/>
</dbReference>
<accession>A0AA96WM84</accession>
<gene>
    <name evidence="3" type="ORF">HJG54_19995</name>
</gene>
<keyword evidence="3" id="KW-0378">Hydrolase</keyword>
<dbReference type="InterPro" id="IPR008538">
    <property type="entry name" value="Uma2"/>
</dbReference>
<dbReference type="Gene3D" id="3.90.1570.10">
    <property type="entry name" value="tt1808, chain A"/>
    <property type="match status" value="1"/>
</dbReference>
<reference evidence="3" key="1">
    <citation type="submission" date="2020-05" db="EMBL/GenBank/DDBJ databases">
        <authorList>
            <person name="Zhu T."/>
            <person name="Keshari N."/>
            <person name="Lu X."/>
        </authorList>
    </citation>
    <scope>NUCLEOTIDE SEQUENCE</scope>
    <source>
        <strain evidence="3">NK1-12</strain>
    </source>
</reference>
<evidence type="ECO:0000259" key="2">
    <source>
        <dbReference type="Pfam" id="PF05685"/>
    </source>
</evidence>
<dbReference type="PANTHER" id="PTHR33352:SF3">
    <property type="entry name" value="SLR1612 PROTEIN"/>
    <property type="match status" value="1"/>
</dbReference>
<dbReference type="InterPro" id="IPR012296">
    <property type="entry name" value="Nuclease_put_TT1808"/>
</dbReference>
<protein>
    <submittedName>
        <fullName evidence="3">Uma2 family endonuclease</fullName>
    </submittedName>
</protein>
<name>A0AA96WM84_9CYAN</name>
<dbReference type="Pfam" id="PF05685">
    <property type="entry name" value="Uma2"/>
    <property type="match status" value="1"/>
</dbReference>
<dbReference type="PANTHER" id="PTHR33352">
    <property type="entry name" value="SLR1095 PROTEIN"/>
    <property type="match status" value="1"/>
</dbReference>
<evidence type="ECO:0000256" key="1">
    <source>
        <dbReference type="SAM" id="MobiDB-lite"/>
    </source>
</evidence>
<dbReference type="SUPFAM" id="SSF52980">
    <property type="entry name" value="Restriction endonuclease-like"/>
    <property type="match status" value="1"/>
</dbReference>
<dbReference type="InterPro" id="IPR011335">
    <property type="entry name" value="Restrct_endonuc-II-like"/>
</dbReference>